<evidence type="ECO:0008006" key="8">
    <source>
        <dbReference type="Google" id="ProtNLM"/>
    </source>
</evidence>
<dbReference type="RefSeq" id="WP_071364865.1">
    <property type="nucleotide sequence ID" value="NZ_MLYP01000009.1"/>
</dbReference>
<organism evidence="6 7">
    <name type="scientific">Streptomyces colonosanans</name>
    <dbReference type="NCBI Taxonomy" id="1428652"/>
    <lineage>
        <taxon>Bacteria</taxon>
        <taxon>Bacillati</taxon>
        <taxon>Actinomycetota</taxon>
        <taxon>Actinomycetes</taxon>
        <taxon>Kitasatosporales</taxon>
        <taxon>Streptomycetaceae</taxon>
        <taxon>Streptomyces</taxon>
    </lineage>
</organism>
<name>A0A1S2Q362_9ACTN</name>
<dbReference type="GO" id="GO:0009317">
    <property type="term" value="C:acetyl-CoA carboxylase complex"/>
    <property type="evidence" value="ECO:0007669"/>
    <property type="project" value="TreeGrafter"/>
</dbReference>
<evidence type="ECO:0000256" key="2">
    <source>
        <dbReference type="ARBA" id="ARBA00022741"/>
    </source>
</evidence>
<dbReference type="PANTHER" id="PTHR43842:SF2">
    <property type="entry name" value="PROPIONYL-COA CARBOXYLASE BETA CHAIN, MITOCHONDRIAL"/>
    <property type="match status" value="1"/>
</dbReference>
<dbReference type="GO" id="GO:0005524">
    <property type="term" value="F:ATP binding"/>
    <property type="evidence" value="ECO:0007669"/>
    <property type="project" value="UniProtKB-KW"/>
</dbReference>
<keyword evidence="7" id="KW-1185">Reference proteome</keyword>
<gene>
    <name evidence="6" type="ORF">BIV24_04700</name>
</gene>
<reference evidence="6 7" key="1">
    <citation type="submission" date="2016-10" db="EMBL/GenBank/DDBJ databases">
        <title>Genome sequence of Streptomyces sp. MUSC 93.</title>
        <authorList>
            <person name="Lee L.-H."/>
            <person name="Ser H.-L."/>
            <person name="Law J.W.-F."/>
        </authorList>
    </citation>
    <scope>NUCLEOTIDE SEQUENCE [LARGE SCALE GENOMIC DNA]</scope>
    <source>
        <strain evidence="6 7">MUSC 93</strain>
    </source>
</reference>
<keyword evidence="2" id="KW-0547">Nucleotide-binding</keyword>
<dbReference type="InterPro" id="IPR016185">
    <property type="entry name" value="PreATP-grasp_dom_sf"/>
</dbReference>
<sequence>MRKLRKVLVANRSEIAVRVIRTAKEVGLGSVAVYAVPDQNTPFVRLADDAFALGGTTAWVVASQPKYLGGVLDAQTAVKCSRFVAFCGRFGLPVLTFLDVPGFMPGSVEERKALITHGAGMLAAYVEAAVPKLTVVVRKAYGGSYIAMGSQSLGADRTWAWTSAELAVMGPEAAVGLLHRRELAAAADPALTRRELAAEYRETVTRPFLAAEAGIIDEVILPEESRERMVAALRLLMSRESRS</sequence>
<protein>
    <recommendedName>
        <fullName evidence="8">CoA carboxyltransferase C-terminal domain-containing protein</fullName>
    </recommendedName>
</protein>
<dbReference type="SUPFAM" id="SSF52440">
    <property type="entry name" value="PreATP-grasp domain"/>
    <property type="match status" value="1"/>
</dbReference>
<dbReference type="InterPro" id="IPR011763">
    <property type="entry name" value="COA_CT_C"/>
</dbReference>
<dbReference type="EMBL" id="MLYP01000009">
    <property type="protein sequence ID" value="OIJ99634.1"/>
    <property type="molecule type" value="Genomic_DNA"/>
</dbReference>
<accession>A0A1S2Q362</accession>
<dbReference type="Pfam" id="PF01039">
    <property type="entry name" value="Carboxyl_trans"/>
    <property type="match status" value="1"/>
</dbReference>
<dbReference type="SUPFAM" id="SSF52096">
    <property type="entry name" value="ClpP/crotonase"/>
    <property type="match status" value="1"/>
</dbReference>
<dbReference type="PROSITE" id="PS50989">
    <property type="entry name" value="COA_CT_CTER"/>
    <property type="match status" value="1"/>
</dbReference>
<keyword evidence="3" id="KW-0067">ATP-binding</keyword>
<dbReference type="Gene3D" id="3.90.226.10">
    <property type="entry name" value="2-enoyl-CoA Hydratase, Chain A, domain 1"/>
    <property type="match status" value="1"/>
</dbReference>
<evidence type="ECO:0000313" key="7">
    <source>
        <dbReference type="Proteomes" id="UP000179935"/>
    </source>
</evidence>
<dbReference type="InterPro" id="IPR011764">
    <property type="entry name" value="Biotin_carboxylation_dom"/>
</dbReference>
<feature type="domain" description="CoA carboxyltransferase C-terminal" evidence="5">
    <location>
        <begin position="1"/>
        <end position="243"/>
    </location>
</feature>
<evidence type="ECO:0000259" key="4">
    <source>
        <dbReference type="PROSITE" id="PS50979"/>
    </source>
</evidence>
<dbReference type="Proteomes" id="UP000179935">
    <property type="component" value="Unassembled WGS sequence"/>
</dbReference>
<dbReference type="InterPro" id="IPR034733">
    <property type="entry name" value="AcCoA_carboxyl_beta"/>
</dbReference>
<evidence type="ECO:0000256" key="3">
    <source>
        <dbReference type="ARBA" id="ARBA00022840"/>
    </source>
</evidence>
<dbReference type="STRING" id="1428652.BIV24_04700"/>
<evidence type="ECO:0000313" key="6">
    <source>
        <dbReference type="EMBL" id="OIJ99634.1"/>
    </source>
</evidence>
<proteinExistence type="predicted"/>
<dbReference type="PANTHER" id="PTHR43842">
    <property type="entry name" value="PROPIONYL-COA CARBOXYLASE BETA CHAIN"/>
    <property type="match status" value="1"/>
</dbReference>
<feature type="domain" description="Biotin carboxylation" evidence="4">
    <location>
        <begin position="3"/>
        <end position="243"/>
    </location>
</feature>
<dbReference type="InterPro" id="IPR029045">
    <property type="entry name" value="ClpP/crotonase-like_dom_sf"/>
</dbReference>
<dbReference type="PROSITE" id="PS50979">
    <property type="entry name" value="BC"/>
    <property type="match status" value="1"/>
</dbReference>
<dbReference type="InterPro" id="IPR051047">
    <property type="entry name" value="AccD/PCCB"/>
</dbReference>
<evidence type="ECO:0000259" key="5">
    <source>
        <dbReference type="PROSITE" id="PS50989"/>
    </source>
</evidence>
<evidence type="ECO:0000256" key="1">
    <source>
        <dbReference type="ARBA" id="ARBA00022598"/>
    </source>
</evidence>
<comment type="caution">
    <text evidence="6">The sequence shown here is derived from an EMBL/GenBank/DDBJ whole genome shotgun (WGS) entry which is preliminary data.</text>
</comment>
<dbReference type="AlphaFoldDB" id="A0A1S2Q362"/>
<keyword evidence="1" id="KW-0436">Ligase</keyword>
<dbReference type="GO" id="GO:0004658">
    <property type="term" value="F:propionyl-CoA carboxylase activity"/>
    <property type="evidence" value="ECO:0007669"/>
    <property type="project" value="TreeGrafter"/>
</dbReference>